<proteinExistence type="predicted"/>
<evidence type="ECO:0008006" key="4">
    <source>
        <dbReference type="Google" id="ProtNLM"/>
    </source>
</evidence>
<accession>A0A3P3VXV6</accession>
<evidence type="ECO:0000256" key="1">
    <source>
        <dbReference type="SAM" id="Coils"/>
    </source>
</evidence>
<comment type="caution">
    <text evidence="2">The sequence shown here is derived from an EMBL/GenBank/DDBJ whole genome shotgun (WGS) entry which is preliminary data.</text>
</comment>
<reference evidence="2 3" key="1">
    <citation type="submission" date="2018-11" db="EMBL/GenBank/DDBJ databases">
        <title>YIM 102482-1 draft genome.</title>
        <authorList>
            <person name="Li G."/>
            <person name="Jiang Y."/>
        </authorList>
    </citation>
    <scope>NUCLEOTIDE SEQUENCE [LARGE SCALE GENOMIC DNA]</scope>
    <source>
        <strain evidence="2 3">YIM 102482-1</strain>
    </source>
</reference>
<dbReference type="EMBL" id="RQVS01000004">
    <property type="protein sequence ID" value="RRJ87530.1"/>
    <property type="molecule type" value="Genomic_DNA"/>
</dbReference>
<gene>
    <name evidence="2" type="ORF">EG850_04315</name>
</gene>
<evidence type="ECO:0000313" key="3">
    <source>
        <dbReference type="Proteomes" id="UP000274391"/>
    </source>
</evidence>
<organism evidence="2 3">
    <name type="scientific">Gulosibacter macacae</name>
    <dbReference type="NCBI Taxonomy" id="2488791"/>
    <lineage>
        <taxon>Bacteria</taxon>
        <taxon>Bacillati</taxon>
        <taxon>Actinomycetota</taxon>
        <taxon>Actinomycetes</taxon>
        <taxon>Micrococcales</taxon>
        <taxon>Microbacteriaceae</taxon>
        <taxon>Gulosibacter</taxon>
    </lineage>
</organism>
<feature type="coiled-coil region" evidence="1">
    <location>
        <begin position="12"/>
        <end position="39"/>
    </location>
</feature>
<protein>
    <recommendedName>
        <fullName evidence="4">Transcription elongation factor</fullName>
    </recommendedName>
</protein>
<dbReference type="RefSeq" id="WP_124970486.1">
    <property type="nucleotide sequence ID" value="NZ_RQVS01000004.1"/>
</dbReference>
<keyword evidence="1" id="KW-0175">Coiled coil</keyword>
<name>A0A3P3VXV6_9MICO</name>
<evidence type="ECO:0000313" key="2">
    <source>
        <dbReference type="EMBL" id="RRJ87530.1"/>
    </source>
</evidence>
<dbReference type="Proteomes" id="UP000274391">
    <property type="component" value="Unassembled WGS sequence"/>
</dbReference>
<dbReference type="AlphaFoldDB" id="A0A3P3VXV6"/>
<sequence length="155" mass="16359">MSELNLDAAAKLRIQEALASALRADIAAAEANAEEQRAASKVDRTQSHTVDDLSQADAAADISAIDRASADAQREALKRVLSLGFEPRDTVGDGAVIELDGEFFVVGVVAATFESEGNEFQGISPDAPIYPAIEGLRAGDEFTFNGVKHRIDSVA</sequence>
<dbReference type="OrthoDB" id="3788513at2"/>
<keyword evidence="3" id="KW-1185">Reference proteome</keyword>